<dbReference type="EMBL" id="JAATIP010000064">
    <property type="protein sequence ID" value="KAF4380753.1"/>
    <property type="molecule type" value="Genomic_DNA"/>
</dbReference>
<proteinExistence type="predicted"/>
<evidence type="ECO:0000313" key="1">
    <source>
        <dbReference type="EMBL" id="KAF4380753.1"/>
    </source>
</evidence>
<protein>
    <submittedName>
        <fullName evidence="1">Uncharacterized protein</fullName>
    </submittedName>
</protein>
<sequence>MILFNHSRINSIPISVYWHRFFQLTTTEPKSVDESYGMFRNNYFNTDWCSLTEIDTQGLLIANDFIFWCRKPDKSALKVAKRKLGTHKREKKRSTLIFYAKMRFDGATKKK</sequence>
<accession>A0A7J6GCS7</accession>
<organism evidence="1 2">
    <name type="scientific">Cannabis sativa</name>
    <name type="common">Hemp</name>
    <name type="synonym">Marijuana</name>
    <dbReference type="NCBI Taxonomy" id="3483"/>
    <lineage>
        <taxon>Eukaryota</taxon>
        <taxon>Viridiplantae</taxon>
        <taxon>Streptophyta</taxon>
        <taxon>Embryophyta</taxon>
        <taxon>Tracheophyta</taxon>
        <taxon>Spermatophyta</taxon>
        <taxon>Magnoliopsida</taxon>
        <taxon>eudicotyledons</taxon>
        <taxon>Gunneridae</taxon>
        <taxon>Pentapetalae</taxon>
        <taxon>rosids</taxon>
        <taxon>fabids</taxon>
        <taxon>Rosales</taxon>
        <taxon>Cannabaceae</taxon>
        <taxon>Cannabis</taxon>
    </lineage>
</organism>
<comment type="caution">
    <text evidence="1">The sequence shown here is derived from an EMBL/GenBank/DDBJ whole genome shotgun (WGS) entry which is preliminary data.</text>
</comment>
<reference evidence="1 2" key="1">
    <citation type="journal article" date="2020" name="bioRxiv">
        <title>Sequence and annotation of 42 cannabis genomes reveals extensive copy number variation in cannabinoid synthesis and pathogen resistance genes.</title>
        <authorList>
            <person name="Mckernan K.J."/>
            <person name="Helbert Y."/>
            <person name="Kane L.T."/>
            <person name="Ebling H."/>
            <person name="Zhang L."/>
            <person name="Liu B."/>
            <person name="Eaton Z."/>
            <person name="Mclaughlin S."/>
            <person name="Kingan S."/>
            <person name="Baybayan P."/>
            <person name="Concepcion G."/>
            <person name="Jordan M."/>
            <person name="Riva A."/>
            <person name="Barbazuk W."/>
            <person name="Harkins T."/>
        </authorList>
    </citation>
    <scope>NUCLEOTIDE SEQUENCE [LARGE SCALE GENOMIC DNA]</scope>
    <source>
        <strain evidence="2">cv. Jamaican Lion 4</strain>
        <tissue evidence="1">Leaf</tissue>
    </source>
</reference>
<gene>
    <name evidence="1" type="ORF">F8388_017107</name>
</gene>
<name>A0A7J6GCS7_CANSA</name>
<dbReference type="Gene3D" id="1.10.10.1760">
    <property type="entry name" value="60S ribosomal protein L36"/>
    <property type="match status" value="1"/>
</dbReference>
<evidence type="ECO:0000313" key="2">
    <source>
        <dbReference type="Proteomes" id="UP000525078"/>
    </source>
</evidence>
<dbReference type="Proteomes" id="UP000525078">
    <property type="component" value="Unassembled WGS sequence"/>
</dbReference>
<dbReference type="AlphaFoldDB" id="A0A7J6GCS7"/>
<dbReference type="InterPro" id="IPR038097">
    <property type="entry name" value="Ribosomal_eL36_sf"/>
</dbReference>